<reference evidence="1 2" key="1">
    <citation type="submission" date="2024-01" db="EMBL/GenBank/DDBJ databases">
        <title>The genome of the rayed Mediterranean limpet Patella caerulea (Linnaeus, 1758).</title>
        <authorList>
            <person name="Anh-Thu Weber A."/>
            <person name="Halstead-Nussloch G."/>
        </authorList>
    </citation>
    <scope>NUCLEOTIDE SEQUENCE [LARGE SCALE GENOMIC DNA]</scope>
    <source>
        <strain evidence="1">AATW-2023a</strain>
        <tissue evidence="1">Whole specimen</tissue>
    </source>
</reference>
<sequence>MNSKFEEAERKLKIWADDASSLISELPPSIFDGIHVQEDLVLESLLKTTDSDGAIVALLQKLFASILAVVQRQLKSQLPGGEFWEPSDLLKEQAKSCESTNISGERVFAICQTVKCFEQGQQKQDSLNPKRYLKQTRLDFG</sequence>
<gene>
    <name evidence="1" type="ORF">SNE40_018274</name>
</gene>
<comment type="caution">
    <text evidence="1">The sequence shown here is derived from an EMBL/GenBank/DDBJ whole genome shotgun (WGS) entry which is preliminary data.</text>
</comment>
<evidence type="ECO:0000313" key="1">
    <source>
        <dbReference type="EMBL" id="KAK6171849.1"/>
    </source>
</evidence>
<dbReference type="Proteomes" id="UP001347796">
    <property type="component" value="Unassembled WGS sequence"/>
</dbReference>
<evidence type="ECO:0000313" key="2">
    <source>
        <dbReference type="Proteomes" id="UP001347796"/>
    </source>
</evidence>
<protein>
    <submittedName>
        <fullName evidence="1">Uncharacterized protein</fullName>
    </submittedName>
</protein>
<proteinExistence type="predicted"/>
<dbReference type="EMBL" id="JAZGQO010000013">
    <property type="protein sequence ID" value="KAK6171849.1"/>
    <property type="molecule type" value="Genomic_DNA"/>
</dbReference>
<dbReference type="AlphaFoldDB" id="A0AAN8JA49"/>
<accession>A0AAN8JA49</accession>
<keyword evidence="2" id="KW-1185">Reference proteome</keyword>
<name>A0AAN8JA49_PATCE</name>
<organism evidence="1 2">
    <name type="scientific">Patella caerulea</name>
    <name type="common">Rayed Mediterranean limpet</name>
    <dbReference type="NCBI Taxonomy" id="87958"/>
    <lineage>
        <taxon>Eukaryota</taxon>
        <taxon>Metazoa</taxon>
        <taxon>Spiralia</taxon>
        <taxon>Lophotrochozoa</taxon>
        <taxon>Mollusca</taxon>
        <taxon>Gastropoda</taxon>
        <taxon>Patellogastropoda</taxon>
        <taxon>Patelloidea</taxon>
        <taxon>Patellidae</taxon>
        <taxon>Patella</taxon>
    </lineage>
</organism>